<dbReference type="AlphaFoldDB" id="A0A4R3XV94"/>
<proteinExistence type="predicted"/>
<name>A0A4R3XV94_9PROT</name>
<keyword evidence="3" id="KW-1185">Reference proteome</keyword>
<protein>
    <submittedName>
        <fullName evidence="2">Catechol 2,3-dioxygenase-like lactoylglutathione lyase family enzyme</fullName>
    </submittedName>
</protein>
<dbReference type="InterPro" id="IPR037523">
    <property type="entry name" value="VOC_core"/>
</dbReference>
<dbReference type="GO" id="GO:0016829">
    <property type="term" value="F:lyase activity"/>
    <property type="evidence" value="ECO:0007669"/>
    <property type="project" value="UniProtKB-KW"/>
</dbReference>
<dbReference type="GO" id="GO:0051213">
    <property type="term" value="F:dioxygenase activity"/>
    <property type="evidence" value="ECO:0007669"/>
    <property type="project" value="UniProtKB-KW"/>
</dbReference>
<dbReference type="PANTHER" id="PTHR21366:SF14">
    <property type="entry name" value="GLYOXALASE DOMAIN-CONTAINING PROTEIN 5"/>
    <property type="match status" value="1"/>
</dbReference>
<dbReference type="Pfam" id="PF00903">
    <property type="entry name" value="Glyoxalase"/>
    <property type="match status" value="1"/>
</dbReference>
<dbReference type="Gene3D" id="3.10.180.10">
    <property type="entry name" value="2,3-Dihydroxybiphenyl 1,2-Dioxygenase, domain 1"/>
    <property type="match status" value="1"/>
</dbReference>
<evidence type="ECO:0000259" key="1">
    <source>
        <dbReference type="PROSITE" id="PS51819"/>
    </source>
</evidence>
<feature type="domain" description="VOC" evidence="1">
    <location>
        <begin position="4"/>
        <end position="124"/>
    </location>
</feature>
<evidence type="ECO:0000313" key="3">
    <source>
        <dbReference type="Proteomes" id="UP000295367"/>
    </source>
</evidence>
<dbReference type="InterPro" id="IPR004360">
    <property type="entry name" value="Glyas_Fos-R_dOase_dom"/>
</dbReference>
<dbReference type="EMBL" id="SMCO01000032">
    <property type="protein sequence ID" value="TCV79963.1"/>
    <property type="molecule type" value="Genomic_DNA"/>
</dbReference>
<dbReference type="InterPro" id="IPR029068">
    <property type="entry name" value="Glyas_Bleomycin-R_OHBP_Dase"/>
</dbReference>
<reference evidence="2 3" key="1">
    <citation type="submission" date="2019-03" db="EMBL/GenBank/DDBJ databases">
        <title>Genomic Encyclopedia of Type Strains, Phase IV (KMG-IV): sequencing the most valuable type-strain genomes for metagenomic binning, comparative biology and taxonomic classification.</title>
        <authorList>
            <person name="Goeker M."/>
        </authorList>
    </citation>
    <scope>NUCLEOTIDE SEQUENCE [LARGE SCALE GENOMIC DNA]</scope>
    <source>
        <strain evidence="2 3">DSM 100309</strain>
    </source>
</reference>
<keyword evidence="2" id="KW-0223">Dioxygenase</keyword>
<accession>A0A4R3XV94</accession>
<organism evidence="2 3">
    <name type="scientific">Sulfurirhabdus autotrophica</name>
    <dbReference type="NCBI Taxonomy" id="1706046"/>
    <lineage>
        <taxon>Bacteria</taxon>
        <taxon>Pseudomonadati</taxon>
        <taxon>Pseudomonadota</taxon>
        <taxon>Betaproteobacteria</taxon>
        <taxon>Nitrosomonadales</taxon>
        <taxon>Sulfuricellaceae</taxon>
        <taxon>Sulfurirhabdus</taxon>
    </lineage>
</organism>
<comment type="caution">
    <text evidence="2">The sequence shown here is derived from an EMBL/GenBank/DDBJ whole genome shotgun (WGS) entry which is preliminary data.</text>
</comment>
<dbReference type="CDD" id="cd07253">
    <property type="entry name" value="GLOD5"/>
    <property type="match status" value="1"/>
</dbReference>
<dbReference type="PROSITE" id="PS51819">
    <property type="entry name" value="VOC"/>
    <property type="match status" value="1"/>
</dbReference>
<dbReference type="OrthoDB" id="8562712at2"/>
<gene>
    <name evidence="2" type="ORF">EDC63_1328</name>
</gene>
<keyword evidence="2" id="KW-0560">Oxidoreductase</keyword>
<dbReference type="InterPro" id="IPR050383">
    <property type="entry name" value="GlyoxalaseI/FosfomycinResist"/>
</dbReference>
<dbReference type="RefSeq" id="WP_124946119.1">
    <property type="nucleotide sequence ID" value="NZ_BHVT01000026.1"/>
</dbReference>
<keyword evidence="2" id="KW-0456">Lyase</keyword>
<dbReference type="Proteomes" id="UP000295367">
    <property type="component" value="Unassembled WGS sequence"/>
</dbReference>
<dbReference type="SUPFAM" id="SSF54593">
    <property type="entry name" value="Glyoxalase/Bleomycin resistance protein/Dihydroxybiphenyl dioxygenase"/>
    <property type="match status" value="1"/>
</dbReference>
<dbReference type="PANTHER" id="PTHR21366">
    <property type="entry name" value="GLYOXALASE FAMILY PROTEIN"/>
    <property type="match status" value="1"/>
</dbReference>
<sequence length="126" mass="14060">MIASLDHLVLTTRDLDKCVAFYSEILEMKLERFGDNRLALHFGHQKINLHEFGREFEPKAYTPMPGSLDLCFLINRSLKEVMAKLEACGVPVIEGPVRRTGASSAILSVYVRDPDGNLIELAQAEG</sequence>
<evidence type="ECO:0000313" key="2">
    <source>
        <dbReference type="EMBL" id="TCV79963.1"/>
    </source>
</evidence>